<keyword evidence="3" id="KW-1185">Reference proteome</keyword>
<name>A0A6A7BRP3_9PEZI</name>
<organism evidence="2 3">
    <name type="scientific">Piedraia hortae CBS 480.64</name>
    <dbReference type="NCBI Taxonomy" id="1314780"/>
    <lineage>
        <taxon>Eukaryota</taxon>
        <taxon>Fungi</taxon>
        <taxon>Dikarya</taxon>
        <taxon>Ascomycota</taxon>
        <taxon>Pezizomycotina</taxon>
        <taxon>Dothideomycetes</taxon>
        <taxon>Dothideomycetidae</taxon>
        <taxon>Capnodiales</taxon>
        <taxon>Piedraiaceae</taxon>
        <taxon>Piedraia</taxon>
    </lineage>
</organism>
<evidence type="ECO:0000256" key="1">
    <source>
        <dbReference type="SAM" id="MobiDB-lite"/>
    </source>
</evidence>
<gene>
    <name evidence="2" type="ORF">K470DRAFT_291327</name>
</gene>
<evidence type="ECO:0000313" key="2">
    <source>
        <dbReference type="EMBL" id="KAF2857425.1"/>
    </source>
</evidence>
<accession>A0A6A7BRP3</accession>
<proteinExistence type="predicted"/>
<dbReference type="Proteomes" id="UP000799421">
    <property type="component" value="Unassembled WGS sequence"/>
</dbReference>
<reference evidence="2" key="1">
    <citation type="journal article" date="2020" name="Stud. Mycol.">
        <title>101 Dothideomycetes genomes: a test case for predicting lifestyles and emergence of pathogens.</title>
        <authorList>
            <person name="Haridas S."/>
            <person name="Albert R."/>
            <person name="Binder M."/>
            <person name="Bloem J."/>
            <person name="Labutti K."/>
            <person name="Salamov A."/>
            <person name="Andreopoulos B."/>
            <person name="Baker S."/>
            <person name="Barry K."/>
            <person name="Bills G."/>
            <person name="Bluhm B."/>
            <person name="Cannon C."/>
            <person name="Castanera R."/>
            <person name="Culley D."/>
            <person name="Daum C."/>
            <person name="Ezra D."/>
            <person name="Gonzalez J."/>
            <person name="Henrissat B."/>
            <person name="Kuo A."/>
            <person name="Liang C."/>
            <person name="Lipzen A."/>
            <person name="Lutzoni F."/>
            <person name="Magnuson J."/>
            <person name="Mondo S."/>
            <person name="Nolan M."/>
            <person name="Ohm R."/>
            <person name="Pangilinan J."/>
            <person name="Park H.-J."/>
            <person name="Ramirez L."/>
            <person name="Alfaro M."/>
            <person name="Sun H."/>
            <person name="Tritt A."/>
            <person name="Yoshinaga Y."/>
            <person name="Zwiers L.-H."/>
            <person name="Turgeon B."/>
            <person name="Goodwin S."/>
            <person name="Spatafora J."/>
            <person name="Crous P."/>
            <person name="Grigoriev I."/>
        </authorList>
    </citation>
    <scope>NUCLEOTIDE SEQUENCE</scope>
    <source>
        <strain evidence="2">CBS 480.64</strain>
    </source>
</reference>
<feature type="region of interest" description="Disordered" evidence="1">
    <location>
        <begin position="1"/>
        <end position="145"/>
    </location>
</feature>
<dbReference type="AlphaFoldDB" id="A0A6A7BRP3"/>
<sequence length="321" mass="35959">MSKMSTTTPDQNAAAPKYKLHATKSMANSDKAVPKQRCIGQRANQAKAAPKRKRDGQDGVETTEDKAASVAKKVKKTTAGAPQSVKAKTVAQAGSVKENAFGKPDEDADDDCGNVYADSPSSSFNRYVDDNTDDPQPHISDYSDPVQRCPAEYREVGLPRIVQNLRKAMHPLLRPIHALMSQTWWNDIKIEWDYTHEVTPDVHQVSRWDIISHFVTLAELDIACQYEYSSNYDMFWGRLNCKGNIFSIVKPMVDSLIRLGQRARKATPSHEIVLSVADRKGSRFCGIMEILRAKDICTDEQFLMTMTEQDVEENGYPVTIS</sequence>
<dbReference type="EMBL" id="MU006044">
    <property type="protein sequence ID" value="KAF2857425.1"/>
    <property type="molecule type" value="Genomic_DNA"/>
</dbReference>
<evidence type="ECO:0000313" key="3">
    <source>
        <dbReference type="Proteomes" id="UP000799421"/>
    </source>
</evidence>
<protein>
    <submittedName>
        <fullName evidence="2">Uncharacterized protein</fullName>
    </submittedName>
</protein>
<feature type="compositionally biased region" description="Polar residues" evidence="1">
    <location>
        <begin position="1"/>
        <end position="11"/>
    </location>
</feature>